<feature type="compositionally biased region" description="Polar residues" evidence="1">
    <location>
        <begin position="385"/>
        <end position="395"/>
    </location>
</feature>
<keyword evidence="3" id="KW-1185">Reference proteome</keyword>
<comment type="caution">
    <text evidence="2">The sequence shown here is derived from an EMBL/GenBank/DDBJ whole genome shotgun (WGS) entry which is preliminary data.</text>
</comment>
<reference evidence="2" key="1">
    <citation type="journal article" date="2022" name="Plant J.">
        <title>Strategies of tolerance reflected in two North American maple genomes.</title>
        <authorList>
            <person name="McEvoy S.L."/>
            <person name="Sezen U.U."/>
            <person name="Trouern-Trend A."/>
            <person name="McMahon S.M."/>
            <person name="Schaberg P.G."/>
            <person name="Yang J."/>
            <person name="Wegrzyn J.L."/>
            <person name="Swenson N.G."/>
        </authorList>
    </citation>
    <scope>NUCLEOTIDE SEQUENCE</scope>
    <source>
        <strain evidence="2">NS2018</strain>
    </source>
</reference>
<accession>A0AA39TNM7</accession>
<protein>
    <submittedName>
        <fullName evidence="2">Uncharacterized protein</fullName>
    </submittedName>
</protein>
<dbReference type="AlphaFoldDB" id="A0AA39TNM7"/>
<proteinExistence type="predicted"/>
<organism evidence="2 3">
    <name type="scientific">Acer saccharum</name>
    <name type="common">Sugar maple</name>
    <dbReference type="NCBI Taxonomy" id="4024"/>
    <lineage>
        <taxon>Eukaryota</taxon>
        <taxon>Viridiplantae</taxon>
        <taxon>Streptophyta</taxon>
        <taxon>Embryophyta</taxon>
        <taxon>Tracheophyta</taxon>
        <taxon>Spermatophyta</taxon>
        <taxon>Magnoliopsida</taxon>
        <taxon>eudicotyledons</taxon>
        <taxon>Gunneridae</taxon>
        <taxon>Pentapetalae</taxon>
        <taxon>rosids</taxon>
        <taxon>malvids</taxon>
        <taxon>Sapindales</taxon>
        <taxon>Sapindaceae</taxon>
        <taxon>Hippocastanoideae</taxon>
        <taxon>Acereae</taxon>
        <taxon>Acer</taxon>
    </lineage>
</organism>
<evidence type="ECO:0000313" key="2">
    <source>
        <dbReference type="EMBL" id="KAK0606270.1"/>
    </source>
</evidence>
<dbReference type="EMBL" id="JAUESC010000002">
    <property type="protein sequence ID" value="KAK0606270.1"/>
    <property type="molecule type" value="Genomic_DNA"/>
</dbReference>
<name>A0AA39TNM7_ACESA</name>
<evidence type="ECO:0000313" key="3">
    <source>
        <dbReference type="Proteomes" id="UP001168877"/>
    </source>
</evidence>
<reference evidence="2" key="2">
    <citation type="submission" date="2023-06" db="EMBL/GenBank/DDBJ databases">
        <authorList>
            <person name="Swenson N.G."/>
            <person name="Wegrzyn J.L."/>
            <person name="Mcevoy S.L."/>
        </authorList>
    </citation>
    <scope>NUCLEOTIDE SEQUENCE</scope>
    <source>
        <strain evidence="2">NS2018</strain>
        <tissue evidence="2">Leaf</tissue>
    </source>
</reference>
<feature type="compositionally biased region" description="Basic and acidic residues" evidence="1">
    <location>
        <begin position="336"/>
        <end position="345"/>
    </location>
</feature>
<sequence>MYDNLLALRGNPIYIQGRHLKFGKNYEFPKLQSHNKIILEKETRNINNAKQNNNLHGEEFPTVRVTANANLMSPPAAPSVAVGDQSLPPPPPPRHTDDFRPTAPGHNPGEKVGDGPENYDQLFGSWLKADSPVKIGRFRQRGTSNRYEEGINATGILGAGPIGVTGSARTKVAVDRVVANCVSDLGVDSRVPISSTNKGKTVVQVRRNISSSLVKEGTTHASSVEADGNLQSGLAVREVDDVHDKVVESRASKKCVAPVASAQANSIQVEETILHGNVSFPPVDAMPSVEKSPGGCPIEIEVDKGGLDIVVSSQEGTEMVENTTGPKVGKWKRWARDGVKPDSDPHGGPSLGKRNSGMQDSGLVKKRKVVSKDEILPTDIDESSAGRSLSACRSQ</sequence>
<gene>
    <name evidence="2" type="ORF">LWI29_035936</name>
</gene>
<evidence type="ECO:0000256" key="1">
    <source>
        <dbReference type="SAM" id="MobiDB-lite"/>
    </source>
</evidence>
<dbReference type="Proteomes" id="UP001168877">
    <property type="component" value="Unassembled WGS sequence"/>
</dbReference>
<feature type="region of interest" description="Disordered" evidence="1">
    <location>
        <begin position="72"/>
        <end position="117"/>
    </location>
</feature>
<feature type="region of interest" description="Disordered" evidence="1">
    <location>
        <begin position="336"/>
        <end position="395"/>
    </location>
</feature>